<dbReference type="InterPro" id="IPR046780">
    <property type="entry name" value="aBig_2"/>
</dbReference>
<dbReference type="InterPro" id="IPR042229">
    <property type="entry name" value="Listeria/Bacterioides_rpt_sf"/>
</dbReference>
<dbReference type="Pfam" id="PF09479">
    <property type="entry name" value="Flg_new"/>
    <property type="match status" value="3"/>
</dbReference>
<dbReference type="KEGG" id="sbu:SpiBuddy_2399"/>
<dbReference type="Gene3D" id="2.60.40.4270">
    <property type="entry name" value="Listeria-Bacteroides repeat domain"/>
    <property type="match status" value="3"/>
</dbReference>
<dbReference type="RefSeq" id="WP_013608059.1">
    <property type="nucleotide sequence ID" value="NC_015152.1"/>
</dbReference>
<dbReference type="eggNOG" id="COG2247">
    <property type="taxonomic scope" value="Bacteria"/>
</dbReference>
<dbReference type="NCBIfam" id="TIGR02543">
    <property type="entry name" value="List_Bact_rpt"/>
    <property type="match status" value="2"/>
</dbReference>
<dbReference type="eggNOG" id="COG5492">
    <property type="taxonomic scope" value="Bacteria"/>
</dbReference>
<evidence type="ECO:0000259" key="2">
    <source>
        <dbReference type="Pfam" id="PF20578"/>
    </source>
</evidence>
<evidence type="ECO:0000256" key="1">
    <source>
        <dbReference type="ARBA" id="ARBA00004196"/>
    </source>
</evidence>
<dbReference type="OrthoDB" id="363253at2"/>
<dbReference type="HOGENOM" id="CLU_446815_0_0_12"/>
<gene>
    <name evidence="3" type="ordered locus">SpiBuddy_2399</name>
</gene>
<dbReference type="STRING" id="158189.SpiBuddy_2399"/>
<protein>
    <submittedName>
        <fullName evidence="3">Cell wall/surface repeat protein</fullName>
    </submittedName>
</protein>
<evidence type="ECO:0000313" key="4">
    <source>
        <dbReference type="Proteomes" id="UP000008466"/>
    </source>
</evidence>
<keyword evidence="4" id="KW-1185">Reference proteome</keyword>
<dbReference type="Proteomes" id="UP000008466">
    <property type="component" value="Chromosome"/>
</dbReference>
<comment type="subcellular location">
    <subcellularLocation>
        <location evidence="1">Cell envelope</location>
    </subcellularLocation>
</comment>
<dbReference type="GO" id="GO:0030313">
    <property type="term" value="C:cell envelope"/>
    <property type="evidence" value="ECO:0007669"/>
    <property type="project" value="UniProtKB-SubCell"/>
</dbReference>
<reference evidence="4" key="1">
    <citation type="submission" date="2011-02" db="EMBL/GenBank/DDBJ databases">
        <title>Complete sequence of Spirochaeta sp. Buddy.</title>
        <authorList>
            <person name="Lucas S."/>
            <person name="Copeland A."/>
            <person name="Lapidus A."/>
            <person name="Cheng J.-F."/>
            <person name="Goodwin L."/>
            <person name="Pitluck S."/>
            <person name="Zeytun A."/>
            <person name="Detter J.C."/>
            <person name="Han C."/>
            <person name="Tapia R."/>
            <person name="Land M."/>
            <person name="Hauser L."/>
            <person name="Kyrpides N."/>
            <person name="Ivanova N."/>
            <person name="Mikhailova N."/>
            <person name="Pagani I."/>
            <person name="Ritalahti K.M."/>
            <person name="Loeffler F.E."/>
            <person name="Woyke T."/>
        </authorList>
    </citation>
    <scope>NUCLEOTIDE SEQUENCE [LARGE SCALE GENOMIC DNA]</scope>
    <source>
        <strain evidence="4">ATCC BAA-1886 / DSM 22777 / Buddy</strain>
    </source>
</reference>
<sequence>MVKATEEVASDIAVLAIGFTEGDSTDSVMNDVVLPTSGTQGTRITWESSNSARIDTMGTVVRPAYSTGDAEVQLIATVERGTVSETRTFTLTVNKLPQTDIEAVEADKAALAIGFSGLDSASTVTQDVTLASSGTNGTTISWQSSVPQTISTTGVVTRPDYTGESDVEVTLTATISKGAISETKTFNLIVRIVLQEQTVTYESNGGSALPSQTVYWGRLIEEPEAPTRVGYSFEGWFTDSELTEQWDFSQDYVNGDVTLYAKWGAGYLISFNTTGAPLTPSSIIVGYGVQYGTFPLTLKLGHALEGWYTEPDGTGERVTEESLVVINANHTLHAYWIPSTYTITFDAKGGDIPNPSTKTVTYGQPYDELATVTKNGYTFAGWWIGENGTGNQITSDSIVMGTADRTLYAKWVFTVFTGQAGGLVFYENPNYEADGWRYLEAAPADWYDWETNPINSEYGWGDAYCQWGSFGYYVDNGFNGYGEIGQGEISTQKIVDFHDTLWLQYPVKGDYYANPTEYHERNNGQVAAKICSEYSVEYQGTLYDDWFLPSLHELNQIYLNLELQNLGGFYDRVYWCTGNDEVYGYVIRFEDGLFAYANKYYQASVRPIRAY</sequence>
<dbReference type="Pfam" id="PF20578">
    <property type="entry name" value="aBig_2"/>
    <property type="match status" value="2"/>
</dbReference>
<name>F0RRG1_SPHGB</name>
<accession>F0RRG1</accession>
<dbReference type="EMBL" id="CP002541">
    <property type="protein sequence ID" value="ADY14213.1"/>
    <property type="molecule type" value="Genomic_DNA"/>
</dbReference>
<proteinExistence type="predicted"/>
<feature type="domain" description="Atrophied bacterial Ig" evidence="2">
    <location>
        <begin position="8"/>
        <end position="95"/>
    </location>
</feature>
<feature type="domain" description="Atrophied bacterial Ig" evidence="2">
    <location>
        <begin position="104"/>
        <end position="190"/>
    </location>
</feature>
<dbReference type="AlphaFoldDB" id="F0RRG1"/>
<evidence type="ECO:0000313" key="3">
    <source>
        <dbReference type="EMBL" id="ADY14213.1"/>
    </source>
</evidence>
<organism evidence="3 4">
    <name type="scientific">Sphaerochaeta globosa (strain ATCC BAA-1886 / DSM 22777 / Buddy)</name>
    <name type="common">Spirochaeta sp. (strain Buddy)</name>
    <dbReference type="NCBI Taxonomy" id="158189"/>
    <lineage>
        <taxon>Bacteria</taxon>
        <taxon>Pseudomonadati</taxon>
        <taxon>Spirochaetota</taxon>
        <taxon>Spirochaetia</taxon>
        <taxon>Spirochaetales</taxon>
        <taxon>Sphaerochaetaceae</taxon>
        <taxon>Sphaerochaeta</taxon>
    </lineage>
</organism>
<dbReference type="InterPro" id="IPR013378">
    <property type="entry name" value="InlB-like_B-rpt"/>
</dbReference>